<name>A0A6G1L787_9PEZI</name>
<evidence type="ECO:0000313" key="3">
    <source>
        <dbReference type="Proteomes" id="UP000799436"/>
    </source>
</evidence>
<evidence type="ECO:0000313" key="2">
    <source>
        <dbReference type="EMBL" id="KAF2768706.1"/>
    </source>
</evidence>
<organism evidence="2 3">
    <name type="scientific">Teratosphaeria nubilosa</name>
    <dbReference type="NCBI Taxonomy" id="161662"/>
    <lineage>
        <taxon>Eukaryota</taxon>
        <taxon>Fungi</taxon>
        <taxon>Dikarya</taxon>
        <taxon>Ascomycota</taxon>
        <taxon>Pezizomycotina</taxon>
        <taxon>Dothideomycetes</taxon>
        <taxon>Dothideomycetidae</taxon>
        <taxon>Mycosphaerellales</taxon>
        <taxon>Teratosphaeriaceae</taxon>
        <taxon>Teratosphaeria</taxon>
    </lineage>
</organism>
<accession>A0A6G1L787</accession>
<sequence>MRLRLNSNQSCVNLRKAFTLRAGIAFVEAAGKHSDLLSAYVSSASPSRPAVHVIAAGLRPTFRGIARYLPWLLKLLILAEDQAILHQNGAEITNVPYIVHKALCNPDSARAVEAREHDGNVPVKSPTRDCVDMGRSARAIDAVKLRGSGRQKIPSRVGISQEPVPRSHQLSNIIQTPHVSDDLT</sequence>
<feature type="region of interest" description="Disordered" evidence="1">
    <location>
        <begin position="148"/>
        <end position="184"/>
    </location>
</feature>
<keyword evidence="3" id="KW-1185">Reference proteome</keyword>
<dbReference type="EMBL" id="ML995841">
    <property type="protein sequence ID" value="KAF2768706.1"/>
    <property type="molecule type" value="Genomic_DNA"/>
</dbReference>
<proteinExistence type="predicted"/>
<feature type="compositionally biased region" description="Polar residues" evidence="1">
    <location>
        <begin position="168"/>
        <end position="178"/>
    </location>
</feature>
<gene>
    <name evidence="2" type="ORF">EJ03DRAFT_113817</name>
</gene>
<protein>
    <submittedName>
        <fullName evidence="2">Uncharacterized protein</fullName>
    </submittedName>
</protein>
<dbReference type="Proteomes" id="UP000799436">
    <property type="component" value="Unassembled WGS sequence"/>
</dbReference>
<reference evidence="2" key="1">
    <citation type="journal article" date="2020" name="Stud. Mycol.">
        <title>101 Dothideomycetes genomes: a test case for predicting lifestyles and emergence of pathogens.</title>
        <authorList>
            <person name="Haridas S."/>
            <person name="Albert R."/>
            <person name="Binder M."/>
            <person name="Bloem J."/>
            <person name="Labutti K."/>
            <person name="Salamov A."/>
            <person name="Andreopoulos B."/>
            <person name="Baker S."/>
            <person name="Barry K."/>
            <person name="Bills G."/>
            <person name="Bluhm B."/>
            <person name="Cannon C."/>
            <person name="Castanera R."/>
            <person name="Culley D."/>
            <person name="Daum C."/>
            <person name="Ezra D."/>
            <person name="Gonzalez J."/>
            <person name="Henrissat B."/>
            <person name="Kuo A."/>
            <person name="Liang C."/>
            <person name="Lipzen A."/>
            <person name="Lutzoni F."/>
            <person name="Magnuson J."/>
            <person name="Mondo S."/>
            <person name="Nolan M."/>
            <person name="Ohm R."/>
            <person name="Pangilinan J."/>
            <person name="Park H.-J."/>
            <person name="Ramirez L."/>
            <person name="Alfaro M."/>
            <person name="Sun H."/>
            <person name="Tritt A."/>
            <person name="Yoshinaga Y."/>
            <person name="Zwiers L.-H."/>
            <person name="Turgeon B."/>
            <person name="Goodwin S."/>
            <person name="Spatafora J."/>
            <person name="Crous P."/>
            <person name="Grigoriev I."/>
        </authorList>
    </citation>
    <scope>NUCLEOTIDE SEQUENCE</scope>
    <source>
        <strain evidence="2">CBS 116005</strain>
    </source>
</reference>
<dbReference type="AlphaFoldDB" id="A0A6G1L787"/>
<evidence type="ECO:0000256" key="1">
    <source>
        <dbReference type="SAM" id="MobiDB-lite"/>
    </source>
</evidence>